<reference evidence="2 3" key="1">
    <citation type="submission" date="2020-07" db="EMBL/GenBank/DDBJ databases">
        <title>Genomic Encyclopedia of Type Strains, Phase III (KMG-III): the genomes of soil and plant-associated and newly described type strains.</title>
        <authorList>
            <person name="Whitman W."/>
        </authorList>
    </citation>
    <scope>NUCLEOTIDE SEQUENCE [LARGE SCALE GENOMIC DNA]</scope>
    <source>
        <strain evidence="2 3">CECT 8576</strain>
    </source>
</reference>
<evidence type="ECO:0000313" key="3">
    <source>
        <dbReference type="Proteomes" id="UP000548304"/>
    </source>
</evidence>
<keyword evidence="1" id="KW-1133">Transmembrane helix</keyword>
<organism evidence="2 3">
    <name type="scientific">Actinopolyspora biskrensis</name>
    <dbReference type="NCBI Taxonomy" id="1470178"/>
    <lineage>
        <taxon>Bacteria</taxon>
        <taxon>Bacillati</taxon>
        <taxon>Actinomycetota</taxon>
        <taxon>Actinomycetes</taxon>
        <taxon>Actinopolysporales</taxon>
        <taxon>Actinopolysporaceae</taxon>
        <taxon>Actinopolyspora</taxon>
    </lineage>
</organism>
<proteinExistence type="predicted"/>
<keyword evidence="1" id="KW-0812">Transmembrane</keyword>
<dbReference type="AlphaFoldDB" id="A0A852Z2S8"/>
<name>A0A852Z2S8_9ACTN</name>
<feature type="transmembrane region" description="Helical" evidence="1">
    <location>
        <begin position="9"/>
        <end position="28"/>
    </location>
</feature>
<protein>
    <submittedName>
        <fullName evidence="2">Uncharacterized protein</fullName>
    </submittedName>
</protein>
<comment type="caution">
    <text evidence="2">The sequence shown here is derived from an EMBL/GenBank/DDBJ whole genome shotgun (WGS) entry which is preliminary data.</text>
</comment>
<dbReference type="EMBL" id="JACBYW010000006">
    <property type="protein sequence ID" value="NYH80069.1"/>
    <property type="molecule type" value="Genomic_DNA"/>
</dbReference>
<gene>
    <name evidence="2" type="ORF">FHR84_003418</name>
</gene>
<evidence type="ECO:0000256" key="1">
    <source>
        <dbReference type="SAM" id="Phobius"/>
    </source>
</evidence>
<evidence type="ECO:0000313" key="2">
    <source>
        <dbReference type="EMBL" id="NYH80069.1"/>
    </source>
</evidence>
<keyword evidence="1" id="KW-0472">Membrane</keyword>
<keyword evidence="3" id="KW-1185">Reference proteome</keyword>
<sequence length="31" mass="3514">MSRLVTNKPAVLFTLINGWILTLFLIIANQI</sequence>
<accession>A0A852Z2S8</accession>
<dbReference type="Proteomes" id="UP000548304">
    <property type="component" value="Unassembled WGS sequence"/>
</dbReference>